<dbReference type="EMBL" id="CP036264">
    <property type="protein sequence ID" value="QEF97439.1"/>
    <property type="molecule type" value="Genomic_DNA"/>
</dbReference>
<proteinExistence type="predicted"/>
<name>A0A5B9MA84_9BACT</name>
<evidence type="ECO:0000259" key="1">
    <source>
        <dbReference type="Pfam" id="PF01882"/>
    </source>
</evidence>
<sequence>MTVASVSVLLAAFMTLNVIWGFPWNGMMGACMALLVVGLAINRIMCPRLKLSIALPRSAVAGQPFSVNVHLTNVRKLPALNLRVGWHREGVRDIYPKRNAMSWDASEPVSLDLLRSGDQMQWHGAMRFHARGIHDLPDFQVASTFPFHLFYCRKGVSTETQIAITPAPASDDDDPTSRAMLAAIGDWSQKLVAGAPVEYVGNREYEVGVPVRRWDFASWARLGRPIVREYQSPSIQTVTLIVDTSQRDGDERSTSRGAARQQRREAEEWFERLMSISATAIAEITHRRVQLNLCVTDQPVVDRPMRGGASSSEGAESMLVRLAAAQPVDPVVGEARILEAIQSSRSQPTLIFSMFDLGDQDRTSLANTLPGHVTYMTIRAPRPSERWESTGESDER</sequence>
<feature type="domain" description="DUF58" evidence="1">
    <location>
        <begin position="203"/>
        <end position="380"/>
    </location>
</feature>
<dbReference type="PANTHER" id="PTHR34351:SF1">
    <property type="entry name" value="SLR1927 PROTEIN"/>
    <property type="match status" value="1"/>
</dbReference>
<gene>
    <name evidence="2" type="ORF">Mal15_14790</name>
</gene>
<dbReference type="KEGG" id="smam:Mal15_14790"/>
<organism evidence="2 3">
    <name type="scientific">Stieleria maiorica</name>
    <dbReference type="NCBI Taxonomy" id="2795974"/>
    <lineage>
        <taxon>Bacteria</taxon>
        <taxon>Pseudomonadati</taxon>
        <taxon>Planctomycetota</taxon>
        <taxon>Planctomycetia</taxon>
        <taxon>Pirellulales</taxon>
        <taxon>Pirellulaceae</taxon>
        <taxon>Stieleria</taxon>
    </lineage>
</organism>
<dbReference type="Proteomes" id="UP000321353">
    <property type="component" value="Chromosome"/>
</dbReference>
<keyword evidence="3" id="KW-1185">Reference proteome</keyword>
<protein>
    <recommendedName>
        <fullName evidence="1">DUF58 domain-containing protein</fullName>
    </recommendedName>
</protein>
<evidence type="ECO:0000313" key="2">
    <source>
        <dbReference type="EMBL" id="QEF97439.1"/>
    </source>
</evidence>
<evidence type="ECO:0000313" key="3">
    <source>
        <dbReference type="Proteomes" id="UP000321353"/>
    </source>
</evidence>
<accession>A0A5B9MA84</accession>
<dbReference type="RefSeq" id="WP_147867115.1">
    <property type="nucleotide sequence ID" value="NZ_CP036264.1"/>
</dbReference>
<dbReference type="Pfam" id="PF01882">
    <property type="entry name" value="DUF58"/>
    <property type="match status" value="1"/>
</dbReference>
<dbReference type="InterPro" id="IPR002881">
    <property type="entry name" value="DUF58"/>
</dbReference>
<dbReference type="PANTHER" id="PTHR34351">
    <property type="entry name" value="SLR1927 PROTEIN-RELATED"/>
    <property type="match status" value="1"/>
</dbReference>
<dbReference type="AlphaFoldDB" id="A0A5B9MA84"/>
<reference evidence="2 3" key="1">
    <citation type="submission" date="2019-02" db="EMBL/GenBank/DDBJ databases">
        <title>Planctomycetal bacteria perform biofilm scaping via a novel small molecule.</title>
        <authorList>
            <person name="Jeske O."/>
            <person name="Boedeker C."/>
            <person name="Wiegand S."/>
            <person name="Breitling P."/>
            <person name="Kallscheuer N."/>
            <person name="Jogler M."/>
            <person name="Rohde M."/>
            <person name="Petersen J."/>
            <person name="Medema M.H."/>
            <person name="Surup F."/>
            <person name="Jogler C."/>
        </authorList>
    </citation>
    <scope>NUCLEOTIDE SEQUENCE [LARGE SCALE GENOMIC DNA]</scope>
    <source>
        <strain evidence="2 3">Mal15</strain>
    </source>
</reference>